<proteinExistence type="predicted"/>
<sequence>MSMPHDVDKLPSDFVWGLATAAYQIEGAVAEAGRGPSIWDTFSHIPGKVADATTGDDATDSYRRWREDVDLLKSYGVKAYRFSISWSRIIPLGGHDDPVNEEGIKHYRTLIEALVKEGITPFVTLYHWDLPQALHDRYGGWLDRQIVDDFVNYSQVCFDAFGDLVKHWITLNEPWIISVLGYGHGVFAPGRSSDRSRSEKGDSSIEPWIVGHHIILAHAYAANAYRKSKQNGAIGITLDCIWYLPFDESPEAAEGVVASLATRIGWFADPIYKGHFPEYLRKSIGDRLPEFTLEELAVVKGSSDFFGMNTYTTQIVKPGGNDEFNGKVKTTFTRTDGTQLGTQAHVPWLQNSQLRKFADAPGFRSLLNYLHKTYNKPIYVTENGFAVKNESGLSVEEAIHDGDRVEYYRAYSQALLDAVCTDGVDVKGYFGWSLLDNFEWAEGYTVRFGVTYVDYATQKRYPKDSAKFLTKWFDSHIST</sequence>
<gene>
    <name evidence="1" type="ORF">CCMSSC00406_0010133</name>
</gene>
<keyword evidence="2" id="KW-1185">Reference proteome</keyword>
<comment type="caution">
    <text evidence="1">The sequence shown here is derived from an EMBL/GenBank/DDBJ whole genome shotgun (WGS) entry which is preliminary data.</text>
</comment>
<accession>A0ACB7IIQ3</accession>
<reference evidence="1 2" key="1">
    <citation type="journal article" date="2021" name="Appl. Environ. Microbiol.">
        <title>Genetic linkage and physical mapping for an oyster mushroom Pleurotus cornucopiae and QTL analysis for the trait cap color.</title>
        <authorList>
            <person name="Zhang Y."/>
            <person name="Gao W."/>
            <person name="Sonnenberg A."/>
            <person name="Chen Q."/>
            <person name="Zhang J."/>
            <person name="Huang C."/>
        </authorList>
    </citation>
    <scope>NUCLEOTIDE SEQUENCE [LARGE SCALE GENOMIC DNA]</scope>
    <source>
        <strain evidence="1">CCMSSC00406</strain>
    </source>
</reference>
<dbReference type="Proteomes" id="UP000824881">
    <property type="component" value="Unassembled WGS sequence"/>
</dbReference>
<dbReference type="EMBL" id="WQMT02000010">
    <property type="protein sequence ID" value="KAG9218112.1"/>
    <property type="molecule type" value="Genomic_DNA"/>
</dbReference>
<name>A0ACB7IIQ3_PLECO</name>
<protein>
    <submittedName>
        <fullName evidence="1">Uncharacterized protein</fullName>
    </submittedName>
</protein>
<evidence type="ECO:0000313" key="2">
    <source>
        <dbReference type="Proteomes" id="UP000824881"/>
    </source>
</evidence>
<organism evidence="1 2">
    <name type="scientific">Pleurotus cornucopiae</name>
    <name type="common">Cornucopia mushroom</name>
    <dbReference type="NCBI Taxonomy" id="5321"/>
    <lineage>
        <taxon>Eukaryota</taxon>
        <taxon>Fungi</taxon>
        <taxon>Dikarya</taxon>
        <taxon>Basidiomycota</taxon>
        <taxon>Agaricomycotina</taxon>
        <taxon>Agaricomycetes</taxon>
        <taxon>Agaricomycetidae</taxon>
        <taxon>Agaricales</taxon>
        <taxon>Pleurotineae</taxon>
        <taxon>Pleurotaceae</taxon>
        <taxon>Pleurotus</taxon>
    </lineage>
</organism>
<evidence type="ECO:0000313" key="1">
    <source>
        <dbReference type="EMBL" id="KAG9218112.1"/>
    </source>
</evidence>